<evidence type="ECO:0008006" key="3">
    <source>
        <dbReference type="Google" id="ProtNLM"/>
    </source>
</evidence>
<dbReference type="AlphaFoldDB" id="A0A015KHA4"/>
<sequence>MLKLNNDILYLIFNELQDDKKALYSYLTVNKTWCETIVPILWRNPWNWKRLKGRKLLLNVIISHLSDESRNNLKIQEIDFLINHYQKPLFNYIRFCRYLNLSSLNRIISSTIDNNIDKSTFWKEILNLFINENTRLTHLYVPYQFDHQIHLISGAKLCFSELEFLSCCTCNGDGVLIGLAEICNSVKELELVIGNDNNNHEITKLIKTTKRLFGIRFLANGNSMNDESFCKILEESLIIHANSIRYFKMTKQPATKIISSFVNLNRLELNAIGLKNVTTCLDNLSLPFLQILKARCIPINVLASLIKNTSGYLIEIKIDYASHDEINNRNIIQAIYKKCPKLKYLKLLIRNSNILELENLLINCQCLSRLYIIINNGNYFESDLLNWDYLFEIITKSSPISLFDFKFCFYKAPKLESLKLFLDNWKNRHSMSLKTIHDSFLDSDMDWNNEHQNLIEKYKAQGIIRNYTHVNFWKIFINSN</sequence>
<protein>
    <recommendedName>
        <fullName evidence="3">F-box domain-containing protein</fullName>
    </recommendedName>
</protein>
<dbReference type="EMBL" id="JEMT01018230">
    <property type="protein sequence ID" value="EXX66869.1"/>
    <property type="molecule type" value="Genomic_DNA"/>
</dbReference>
<dbReference type="OrthoDB" id="2334503at2759"/>
<comment type="caution">
    <text evidence="1">The sequence shown here is derived from an EMBL/GenBank/DDBJ whole genome shotgun (WGS) entry which is preliminary data.</text>
</comment>
<keyword evidence="2" id="KW-1185">Reference proteome</keyword>
<organism evidence="1 2">
    <name type="scientific">Rhizophagus irregularis (strain DAOM 197198w)</name>
    <name type="common">Glomus intraradices</name>
    <dbReference type="NCBI Taxonomy" id="1432141"/>
    <lineage>
        <taxon>Eukaryota</taxon>
        <taxon>Fungi</taxon>
        <taxon>Fungi incertae sedis</taxon>
        <taxon>Mucoromycota</taxon>
        <taxon>Glomeromycotina</taxon>
        <taxon>Glomeromycetes</taxon>
        <taxon>Glomerales</taxon>
        <taxon>Glomeraceae</taxon>
        <taxon>Rhizophagus</taxon>
    </lineage>
</organism>
<gene>
    <name evidence="1" type="ORF">RirG_119670</name>
</gene>
<proteinExistence type="predicted"/>
<dbReference type="Proteomes" id="UP000022910">
    <property type="component" value="Unassembled WGS sequence"/>
</dbReference>
<name>A0A015KHA4_RHIIW</name>
<dbReference type="HOGENOM" id="CLU_028913_1_0_1"/>
<evidence type="ECO:0000313" key="1">
    <source>
        <dbReference type="EMBL" id="EXX66869.1"/>
    </source>
</evidence>
<evidence type="ECO:0000313" key="2">
    <source>
        <dbReference type="Proteomes" id="UP000022910"/>
    </source>
</evidence>
<reference evidence="1 2" key="1">
    <citation type="submission" date="2014-02" db="EMBL/GenBank/DDBJ databases">
        <title>Single nucleus genome sequencing reveals high similarity among nuclei of an endomycorrhizal fungus.</title>
        <authorList>
            <person name="Lin K."/>
            <person name="Geurts R."/>
            <person name="Zhang Z."/>
            <person name="Limpens E."/>
            <person name="Saunders D.G."/>
            <person name="Mu D."/>
            <person name="Pang E."/>
            <person name="Cao H."/>
            <person name="Cha H."/>
            <person name="Lin T."/>
            <person name="Zhou Q."/>
            <person name="Shang Y."/>
            <person name="Li Y."/>
            <person name="Ivanov S."/>
            <person name="Sharma T."/>
            <person name="Velzen R.V."/>
            <person name="Ruijter N.D."/>
            <person name="Aanen D.K."/>
            <person name="Win J."/>
            <person name="Kamoun S."/>
            <person name="Bisseling T."/>
            <person name="Huang S."/>
        </authorList>
    </citation>
    <scope>NUCLEOTIDE SEQUENCE [LARGE SCALE GENOMIC DNA]</scope>
    <source>
        <strain evidence="2">DAOM197198w</strain>
    </source>
</reference>
<accession>A0A015KHA4</accession>